<evidence type="ECO:0008006" key="5">
    <source>
        <dbReference type="Google" id="ProtNLM"/>
    </source>
</evidence>
<feature type="transmembrane region" description="Helical" evidence="2">
    <location>
        <begin position="340"/>
        <end position="373"/>
    </location>
</feature>
<feature type="transmembrane region" description="Helical" evidence="2">
    <location>
        <begin position="158"/>
        <end position="178"/>
    </location>
</feature>
<evidence type="ECO:0000313" key="3">
    <source>
        <dbReference type="EMBL" id="UGS39066.1"/>
    </source>
</evidence>
<dbReference type="InterPro" id="IPR025498">
    <property type="entry name" value="DUF4389"/>
</dbReference>
<dbReference type="KEGG" id="sbae:DSM104329_05498"/>
<evidence type="ECO:0000313" key="4">
    <source>
        <dbReference type="Proteomes" id="UP001162834"/>
    </source>
</evidence>
<keyword evidence="2" id="KW-0812">Transmembrane</keyword>
<organism evidence="3 4">
    <name type="scientific">Capillimicrobium parvum</name>
    <dbReference type="NCBI Taxonomy" id="2884022"/>
    <lineage>
        <taxon>Bacteria</taxon>
        <taxon>Bacillati</taxon>
        <taxon>Actinomycetota</taxon>
        <taxon>Thermoleophilia</taxon>
        <taxon>Solirubrobacterales</taxon>
        <taxon>Capillimicrobiaceae</taxon>
        <taxon>Capillimicrobium</taxon>
    </lineage>
</organism>
<gene>
    <name evidence="3" type="ORF">DSM104329_05498</name>
</gene>
<proteinExistence type="predicted"/>
<sequence>MPDNSRRPVQLVLRDDSLERTRVTVFFRLILAIPHFIWWALWGVGAAILLPFHWIWALCTGLPASGLHSFYALYVRYSAQLYSYVSLAADPYPGFVGDPGKYAVEVEIAGPERQPRWTILLRLFLALPPLILAAVLVGGGGGGSGSRSSGSESDTTGFALQATGVLTTIAVLLWFSCLVRGRSPRGLRDLALYCIGYAAQAYGYFALLSSRYPDSSPALTNPAPQPDHPIRARLEDDRRRARMIVLFRALLVLPHLVWLILWGVVVFFAVIVNWLCALFAGQVPGGLHRFVSAYLRYQTHVYAFLFLAANPFPGFMGHPGTYPYELEIDPPAPQHRAVTFFRIVLAVPALMVSSALGTVLLVCGVGGWVVALFTARMPAGLRDVVAFCVRYGAQVNAYLWILTDRYPYSGPTLATGFVEPGPDAGAPSAPERIPPLAPEAAAPPGWAPPVAPAPTTWRPDAPEAP</sequence>
<feature type="transmembrane region" description="Helical" evidence="2">
    <location>
        <begin position="301"/>
        <end position="320"/>
    </location>
</feature>
<keyword evidence="4" id="KW-1185">Reference proteome</keyword>
<evidence type="ECO:0000256" key="1">
    <source>
        <dbReference type="SAM" id="MobiDB-lite"/>
    </source>
</evidence>
<feature type="transmembrane region" description="Helical" evidence="2">
    <location>
        <begin position="21"/>
        <end position="42"/>
    </location>
</feature>
<dbReference type="AlphaFoldDB" id="A0A9E6Y671"/>
<dbReference type="EMBL" id="CP087164">
    <property type="protein sequence ID" value="UGS39066.1"/>
    <property type="molecule type" value="Genomic_DNA"/>
</dbReference>
<feature type="region of interest" description="Disordered" evidence="1">
    <location>
        <begin position="419"/>
        <end position="465"/>
    </location>
</feature>
<feature type="transmembrane region" description="Helical" evidence="2">
    <location>
        <begin position="54"/>
        <end position="74"/>
    </location>
</feature>
<dbReference type="RefSeq" id="WP_259313074.1">
    <property type="nucleotide sequence ID" value="NZ_CP087164.1"/>
</dbReference>
<protein>
    <recommendedName>
        <fullName evidence="5">DUF4389 domain-containing protein</fullName>
    </recommendedName>
</protein>
<keyword evidence="2" id="KW-1133">Transmembrane helix</keyword>
<feature type="transmembrane region" description="Helical" evidence="2">
    <location>
        <begin position="119"/>
        <end position="138"/>
    </location>
</feature>
<dbReference type="Proteomes" id="UP001162834">
    <property type="component" value="Chromosome"/>
</dbReference>
<feature type="transmembrane region" description="Helical" evidence="2">
    <location>
        <begin position="256"/>
        <end position="280"/>
    </location>
</feature>
<reference evidence="3" key="1">
    <citation type="journal article" date="2022" name="Int. J. Syst. Evol. Microbiol.">
        <title>Pseudomonas aegrilactucae sp. nov. and Pseudomonas morbosilactucae sp. nov., pathogens causing bacterial rot of lettuce in Japan.</title>
        <authorList>
            <person name="Sawada H."/>
            <person name="Fujikawa T."/>
            <person name="Satou M."/>
        </authorList>
    </citation>
    <scope>NUCLEOTIDE SEQUENCE</scope>
    <source>
        <strain evidence="3">0166_1</strain>
    </source>
</reference>
<evidence type="ECO:0000256" key="2">
    <source>
        <dbReference type="SAM" id="Phobius"/>
    </source>
</evidence>
<feature type="transmembrane region" description="Helical" evidence="2">
    <location>
        <begin position="190"/>
        <end position="207"/>
    </location>
</feature>
<keyword evidence="2" id="KW-0472">Membrane</keyword>
<name>A0A9E6Y671_9ACTN</name>
<dbReference type="Pfam" id="PF14333">
    <property type="entry name" value="DUF4389"/>
    <property type="match status" value="3"/>
</dbReference>
<accession>A0A9E6Y671</accession>